<reference evidence="1 2" key="1">
    <citation type="submission" date="2014-06" db="EMBL/GenBank/DDBJ databases">
        <authorList>
            <consortium name="DOE Joint Genome Institute"/>
            <person name="Kuo A."/>
            <person name="Kohler A."/>
            <person name="Nagy L.G."/>
            <person name="Floudas D."/>
            <person name="Copeland A."/>
            <person name="Barry K.W."/>
            <person name="Cichocki N."/>
            <person name="Veneault-Fourrey C."/>
            <person name="LaButti K."/>
            <person name="Lindquist E.A."/>
            <person name="Lipzen A."/>
            <person name="Lundell T."/>
            <person name="Morin E."/>
            <person name="Murat C."/>
            <person name="Sun H."/>
            <person name="Tunlid A."/>
            <person name="Henrissat B."/>
            <person name="Grigoriev I.V."/>
            <person name="Hibbett D.S."/>
            <person name="Martin F."/>
            <person name="Nordberg H.P."/>
            <person name="Cantor M.N."/>
            <person name="Hua S.X."/>
        </authorList>
    </citation>
    <scope>NUCLEOTIDE SEQUENCE [LARGE SCALE GENOMIC DNA]</scope>
    <source>
        <strain evidence="1 2">ATCC 200175</strain>
    </source>
</reference>
<evidence type="ECO:0000313" key="1">
    <source>
        <dbReference type="EMBL" id="KIJ09646.1"/>
    </source>
</evidence>
<dbReference type="InterPro" id="IPR041078">
    <property type="entry name" value="Plavaka"/>
</dbReference>
<reference evidence="2" key="2">
    <citation type="submission" date="2015-01" db="EMBL/GenBank/DDBJ databases">
        <title>Evolutionary Origins and Diversification of the Mycorrhizal Mutualists.</title>
        <authorList>
            <consortium name="DOE Joint Genome Institute"/>
            <consortium name="Mycorrhizal Genomics Consortium"/>
            <person name="Kohler A."/>
            <person name="Kuo A."/>
            <person name="Nagy L.G."/>
            <person name="Floudas D."/>
            <person name="Copeland A."/>
            <person name="Barry K.W."/>
            <person name="Cichocki N."/>
            <person name="Veneault-Fourrey C."/>
            <person name="LaButti K."/>
            <person name="Lindquist E.A."/>
            <person name="Lipzen A."/>
            <person name="Lundell T."/>
            <person name="Morin E."/>
            <person name="Murat C."/>
            <person name="Riley R."/>
            <person name="Ohm R."/>
            <person name="Sun H."/>
            <person name="Tunlid A."/>
            <person name="Henrissat B."/>
            <person name="Grigoriev I.V."/>
            <person name="Hibbett D.S."/>
            <person name="Martin F."/>
        </authorList>
    </citation>
    <scope>NUCLEOTIDE SEQUENCE [LARGE SCALE GENOMIC DNA]</scope>
    <source>
        <strain evidence="2">ATCC 200175</strain>
    </source>
</reference>
<feature type="non-terminal residue" evidence="1">
    <location>
        <position position="1"/>
    </location>
</feature>
<gene>
    <name evidence="1" type="ORF">PAXINDRAFT_26365</name>
</gene>
<dbReference type="EMBL" id="KN819445">
    <property type="protein sequence ID" value="KIJ09646.1"/>
    <property type="molecule type" value="Genomic_DNA"/>
</dbReference>
<dbReference type="Pfam" id="PF18759">
    <property type="entry name" value="Plavaka"/>
    <property type="match status" value="1"/>
</dbReference>
<feature type="non-terminal residue" evidence="1">
    <location>
        <position position="151"/>
    </location>
</feature>
<sequence>TLFEKILKMQEEQGLNPWAPFSDVEEWDLVKWLFKHVGQTGMEEFTKLPIVSAVHLNTSFKSSYTLLKAVDKLPRASEWNLEAVSIKGDLYEEEVELWMRNPLDCIRELMANPTFADSVSFEPQRIFDDDEGRLRRYDEMWTGDWWWEMQV</sequence>
<name>A0A0C9TR86_PAXIN</name>
<dbReference type="OrthoDB" id="2688393at2759"/>
<organism evidence="1 2">
    <name type="scientific">Paxillus involutus ATCC 200175</name>
    <dbReference type="NCBI Taxonomy" id="664439"/>
    <lineage>
        <taxon>Eukaryota</taxon>
        <taxon>Fungi</taxon>
        <taxon>Dikarya</taxon>
        <taxon>Basidiomycota</taxon>
        <taxon>Agaricomycotina</taxon>
        <taxon>Agaricomycetes</taxon>
        <taxon>Agaricomycetidae</taxon>
        <taxon>Boletales</taxon>
        <taxon>Paxilineae</taxon>
        <taxon>Paxillaceae</taxon>
        <taxon>Paxillus</taxon>
    </lineage>
</organism>
<proteinExistence type="predicted"/>
<accession>A0A0C9TR86</accession>
<dbReference type="HOGENOM" id="CLU_006344_5_2_1"/>
<keyword evidence="2" id="KW-1185">Reference proteome</keyword>
<dbReference type="AlphaFoldDB" id="A0A0C9TR86"/>
<dbReference type="Proteomes" id="UP000053647">
    <property type="component" value="Unassembled WGS sequence"/>
</dbReference>
<evidence type="ECO:0000313" key="2">
    <source>
        <dbReference type="Proteomes" id="UP000053647"/>
    </source>
</evidence>
<protein>
    <submittedName>
        <fullName evidence="1">Uncharacterized protein</fullName>
    </submittedName>
</protein>